<evidence type="ECO:0000313" key="2">
    <source>
        <dbReference type="EMBL" id="CAH1107119.1"/>
    </source>
</evidence>
<feature type="region of interest" description="Disordered" evidence="1">
    <location>
        <begin position="40"/>
        <end position="82"/>
    </location>
</feature>
<organism evidence="2 3">
    <name type="scientific">Psylliodes chrysocephalus</name>
    <dbReference type="NCBI Taxonomy" id="3402493"/>
    <lineage>
        <taxon>Eukaryota</taxon>
        <taxon>Metazoa</taxon>
        <taxon>Ecdysozoa</taxon>
        <taxon>Arthropoda</taxon>
        <taxon>Hexapoda</taxon>
        <taxon>Insecta</taxon>
        <taxon>Pterygota</taxon>
        <taxon>Neoptera</taxon>
        <taxon>Endopterygota</taxon>
        <taxon>Coleoptera</taxon>
        <taxon>Polyphaga</taxon>
        <taxon>Cucujiformia</taxon>
        <taxon>Chrysomeloidea</taxon>
        <taxon>Chrysomelidae</taxon>
        <taxon>Galerucinae</taxon>
        <taxon>Alticini</taxon>
        <taxon>Psylliodes</taxon>
    </lineage>
</organism>
<dbReference type="OrthoDB" id="296386at2759"/>
<gene>
    <name evidence="2" type="ORF">PSYICH_LOCUS6432</name>
</gene>
<accession>A0A9P0G9E4</accession>
<dbReference type="Proteomes" id="UP001153636">
    <property type="component" value="Chromosome 2"/>
</dbReference>
<protein>
    <submittedName>
        <fullName evidence="2">Uncharacterized protein</fullName>
    </submittedName>
</protein>
<reference evidence="2" key="1">
    <citation type="submission" date="2022-01" db="EMBL/GenBank/DDBJ databases">
        <authorList>
            <person name="King R."/>
        </authorList>
    </citation>
    <scope>NUCLEOTIDE SEQUENCE</scope>
</reference>
<proteinExistence type="predicted"/>
<dbReference type="EMBL" id="OV651814">
    <property type="protein sequence ID" value="CAH1107119.1"/>
    <property type="molecule type" value="Genomic_DNA"/>
</dbReference>
<evidence type="ECO:0000256" key="1">
    <source>
        <dbReference type="SAM" id="MobiDB-lite"/>
    </source>
</evidence>
<sequence length="185" mass="21019">MKHGRLNLLGGGRMCNSVSLPDTIKKKIDRHVLTRPTDYYRPIQTKGEPGDKITFDVDTQTQVQNKETSEASTQTEPRHDEKYKPTLKSLAVEGMIWDKELYKKTEVIVGNPLTTGDNTTKVVLVEPNDPEMSSSIQRLYREKFSELVSVQGDFEILEQITKIRSKETTELSIRKIIKVTHDGTA</sequence>
<name>A0A9P0G9E4_9CUCU</name>
<dbReference type="AlphaFoldDB" id="A0A9P0G9E4"/>
<feature type="compositionally biased region" description="Polar residues" evidence="1">
    <location>
        <begin position="57"/>
        <end position="75"/>
    </location>
</feature>
<evidence type="ECO:0000313" key="3">
    <source>
        <dbReference type="Proteomes" id="UP001153636"/>
    </source>
</evidence>
<keyword evidence="3" id="KW-1185">Reference proteome</keyword>